<dbReference type="AlphaFoldDB" id="I3Z9F6"/>
<gene>
    <name evidence="1" type="ordered locus">Belba_3371</name>
</gene>
<reference evidence="2" key="1">
    <citation type="submission" date="2012-06" db="EMBL/GenBank/DDBJ databases">
        <title>The complete genome of Belliella baltica DSM 15883.</title>
        <authorList>
            <person name="Lucas S."/>
            <person name="Copeland A."/>
            <person name="Lapidus A."/>
            <person name="Goodwin L."/>
            <person name="Pitluck S."/>
            <person name="Peters L."/>
            <person name="Mikhailova N."/>
            <person name="Davenport K."/>
            <person name="Kyrpides N."/>
            <person name="Mavromatis K."/>
            <person name="Pagani I."/>
            <person name="Ivanova N."/>
            <person name="Ovchinnikova G."/>
            <person name="Zeytun A."/>
            <person name="Detter J.C."/>
            <person name="Han C."/>
            <person name="Land M."/>
            <person name="Hauser L."/>
            <person name="Markowitz V."/>
            <person name="Cheng J.-F."/>
            <person name="Hugenholtz P."/>
            <person name="Woyke T."/>
            <person name="Wu D."/>
            <person name="Tindall B."/>
            <person name="Pomrenke H."/>
            <person name="Brambilla E."/>
            <person name="Klenk H.-P."/>
            <person name="Eisen J.A."/>
        </authorList>
    </citation>
    <scope>NUCLEOTIDE SEQUENCE [LARGE SCALE GENOMIC DNA]</scope>
    <source>
        <strain evidence="2">DSM 15883 / CIP 108006 / LMG 21964 / BA134</strain>
    </source>
</reference>
<dbReference type="RefSeq" id="WP_014773811.1">
    <property type="nucleotide sequence ID" value="NC_018010.1"/>
</dbReference>
<organism evidence="1 2">
    <name type="scientific">Belliella baltica (strain DSM 15883 / CIP 108006 / LMG 21964 / BA134)</name>
    <dbReference type="NCBI Taxonomy" id="866536"/>
    <lineage>
        <taxon>Bacteria</taxon>
        <taxon>Pseudomonadati</taxon>
        <taxon>Bacteroidota</taxon>
        <taxon>Cytophagia</taxon>
        <taxon>Cytophagales</taxon>
        <taxon>Cyclobacteriaceae</taxon>
        <taxon>Belliella</taxon>
    </lineage>
</organism>
<dbReference type="EMBL" id="CP003281">
    <property type="protein sequence ID" value="AFL85874.1"/>
    <property type="molecule type" value="Genomic_DNA"/>
</dbReference>
<name>I3Z9F6_BELBD</name>
<dbReference type="PROSITE" id="PS51257">
    <property type="entry name" value="PROKAR_LIPOPROTEIN"/>
    <property type="match status" value="1"/>
</dbReference>
<dbReference type="Proteomes" id="UP000006050">
    <property type="component" value="Chromosome"/>
</dbReference>
<dbReference type="OrthoDB" id="829156at2"/>
<keyword evidence="2" id="KW-1185">Reference proteome</keyword>
<evidence type="ECO:0000313" key="1">
    <source>
        <dbReference type="EMBL" id="AFL85874.1"/>
    </source>
</evidence>
<protein>
    <submittedName>
        <fullName evidence="1">Uncharacterized protein</fullName>
    </submittedName>
</protein>
<dbReference type="STRING" id="866536.Belba_3371"/>
<dbReference type="HOGENOM" id="CLU_2680261_0_0_10"/>
<accession>I3Z9F6</accession>
<proteinExistence type="predicted"/>
<dbReference type="KEGG" id="bbd:Belba_3371"/>
<evidence type="ECO:0000313" key="2">
    <source>
        <dbReference type="Proteomes" id="UP000006050"/>
    </source>
</evidence>
<sequence>MKKLSLVFLFTVISLAGYPCSGIWYSCGDYDDLIDDAIANCCAESGFTIIDCDKGSMFVSITEDGPNASCIAPE</sequence>